<evidence type="ECO:0000313" key="7">
    <source>
        <dbReference type="EnsemblMetazoa" id="XP_014246543.1"/>
    </source>
</evidence>
<evidence type="ECO:0000256" key="3">
    <source>
        <dbReference type="RuleBase" id="RU000411"/>
    </source>
</evidence>
<feature type="compositionally biased region" description="Low complexity" evidence="4">
    <location>
        <begin position="143"/>
        <end position="152"/>
    </location>
</feature>
<proteinExistence type="inferred from homology"/>
<evidence type="ECO:0000313" key="8">
    <source>
        <dbReference type="Proteomes" id="UP000494040"/>
    </source>
</evidence>
<feature type="compositionally biased region" description="Basic and acidic residues" evidence="4">
    <location>
        <begin position="124"/>
        <end position="142"/>
    </location>
</feature>
<organism evidence="7 8">
    <name type="scientific">Cimex lectularius</name>
    <name type="common">Bed bug</name>
    <name type="synonym">Acanthia lectularia</name>
    <dbReference type="NCBI Taxonomy" id="79782"/>
    <lineage>
        <taxon>Eukaryota</taxon>
        <taxon>Metazoa</taxon>
        <taxon>Ecdysozoa</taxon>
        <taxon>Arthropoda</taxon>
        <taxon>Hexapoda</taxon>
        <taxon>Insecta</taxon>
        <taxon>Pterygota</taxon>
        <taxon>Neoptera</taxon>
        <taxon>Paraneoptera</taxon>
        <taxon>Hemiptera</taxon>
        <taxon>Heteroptera</taxon>
        <taxon>Panheteroptera</taxon>
        <taxon>Cimicomorpha</taxon>
        <taxon>Cimicidae</taxon>
        <taxon>Cimex</taxon>
    </lineage>
</organism>
<feature type="signal peptide" evidence="5">
    <location>
        <begin position="1"/>
        <end position="17"/>
    </location>
</feature>
<evidence type="ECO:0000256" key="5">
    <source>
        <dbReference type="SAM" id="SignalP"/>
    </source>
</evidence>
<dbReference type="GO" id="GO:0005615">
    <property type="term" value="C:extracellular space"/>
    <property type="evidence" value="ECO:0007669"/>
    <property type="project" value="InterPro"/>
</dbReference>
<dbReference type="KEGG" id="clec:106664949"/>
<dbReference type="AlphaFoldDB" id="A0A8I6RMD8"/>
<dbReference type="PANTHER" id="PTHR11461">
    <property type="entry name" value="SERINE PROTEASE INHIBITOR, SERPIN"/>
    <property type="match status" value="1"/>
</dbReference>
<dbReference type="SUPFAM" id="SSF56574">
    <property type="entry name" value="Serpins"/>
    <property type="match status" value="1"/>
</dbReference>
<evidence type="ECO:0000259" key="6">
    <source>
        <dbReference type="SMART" id="SM00093"/>
    </source>
</evidence>
<dbReference type="InterPro" id="IPR042185">
    <property type="entry name" value="Serpin_sf_2"/>
</dbReference>
<keyword evidence="2" id="KW-0722">Serine protease inhibitor</keyword>
<dbReference type="InterPro" id="IPR000215">
    <property type="entry name" value="Serpin_fam"/>
</dbReference>
<comment type="similarity">
    <text evidence="3">Belongs to the serpin family.</text>
</comment>
<dbReference type="InterPro" id="IPR042178">
    <property type="entry name" value="Serpin_sf_1"/>
</dbReference>
<dbReference type="Pfam" id="PF00079">
    <property type="entry name" value="Serpin"/>
    <property type="match status" value="1"/>
</dbReference>
<dbReference type="Gene3D" id="3.30.497.10">
    <property type="entry name" value="Antithrombin, subunit I, domain 2"/>
    <property type="match status" value="2"/>
</dbReference>
<dbReference type="PANTHER" id="PTHR11461:SF278">
    <property type="entry name" value="SERINE PROTEASE INHIBITOR 88EA"/>
    <property type="match status" value="1"/>
</dbReference>
<dbReference type="SMART" id="SM00093">
    <property type="entry name" value="SERPIN"/>
    <property type="match status" value="1"/>
</dbReference>
<protein>
    <recommendedName>
        <fullName evidence="6">Serpin domain-containing protein</fullName>
    </recommendedName>
</protein>
<dbReference type="GeneID" id="106664949"/>
<dbReference type="GO" id="GO:0004867">
    <property type="term" value="F:serine-type endopeptidase inhibitor activity"/>
    <property type="evidence" value="ECO:0007669"/>
    <property type="project" value="UniProtKB-KW"/>
</dbReference>
<dbReference type="PROSITE" id="PS00284">
    <property type="entry name" value="SERPIN"/>
    <property type="match status" value="1"/>
</dbReference>
<feature type="region of interest" description="Disordered" evidence="4">
    <location>
        <begin position="113"/>
        <end position="159"/>
    </location>
</feature>
<reference evidence="7" key="1">
    <citation type="submission" date="2022-01" db="UniProtKB">
        <authorList>
            <consortium name="EnsemblMetazoa"/>
        </authorList>
    </citation>
    <scope>IDENTIFICATION</scope>
</reference>
<dbReference type="EnsemblMetazoa" id="XM_014391057.2">
    <property type="protein sequence ID" value="XP_014246543.1"/>
    <property type="gene ID" value="LOC106664949"/>
</dbReference>
<sequence length="464" mass="52835">MKEFIWAVLIFLPSVTTNDCSKTKLLSQESVLLKDAYEYFTEGEMKFSVEMTKQAYTEQPNENLFFSPYSVYNALLLSYFIANGTTLAAVEKLLGLPKDKGKRDTVQMYEAIREQTNKNSKTTEQTDKDSETTEQTNKDSKTTKQTNKNPNTSLTKQTKESSKTSDVIFELANRFYVSETETVTECMRCHFSAELMTIDFSNSSVETINKFVADVTKNEIKNFLKEGSIDSDTKLALVNAAYFKGMWEKQFQKNRSTTQSFYLSKTNTVNVTMMRQKSKFKYLELKGVGKTLELPYKDPDFSMYILLPRRGEYSPSNFINKLSYETLKNVVENNATQTVAVQIPKFTIEKQLPLDQVLQNMNVGDLFQTSSDLSILTGKSDIHFTSAIHKSKISVDEEGTTAAAATAFASPRSAPLFKRFYCNRPFIYFIYQHSSKSILFLGVFNKPTEQEQDSKPLSSETTNE</sequence>
<evidence type="ECO:0000256" key="1">
    <source>
        <dbReference type="ARBA" id="ARBA00022690"/>
    </source>
</evidence>
<dbReference type="OMA" id="MHTFSLV"/>
<dbReference type="Gene3D" id="2.30.39.10">
    <property type="entry name" value="Alpha-1-antitrypsin, domain 1"/>
    <property type="match status" value="1"/>
</dbReference>
<evidence type="ECO:0000256" key="2">
    <source>
        <dbReference type="ARBA" id="ARBA00022900"/>
    </source>
</evidence>
<dbReference type="Proteomes" id="UP000494040">
    <property type="component" value="Unassembled WGS sequence"/>
</dbReference>
<dbReference type="InterPro" id="IPR036186">
    <property type="entry name" value="Serpin_sf"/>
</dbReference>
<keyword evidence="8" id="KW-1185">Reference proteome</keyword>
<dbReference type="RefSeq" id="XP_014246543.1">
    <property type="nucleotide sequence ID" value="XM_014391057.2"/>
</dbReference>
<dbReference type="OrthoDB" id="671595at2759"/>
<evidence type="ECO:0000256" key="4">
    <source>
        <dbReference type="SAM" id="MobiDB-lite"/>
    </source>
</evidence>
<keyword evidence="5" id="KW-0732">Signal</keyword>
<feature type="chain" id="PRO_5035250422" description="Serpin domain-containing protein" evidence="5">
    <location>
        <begin position="18"/>
        <end position="464"/>
    </location>
</feature>
<feature type="domain" description="Serpin" evidence="6">
    <location>
        <begin position="49"/>
        <end position="447"/>
    </location>
</feature>
<accession>A0A8I6RMD8</accession>
<keyword evidence="1" id="KW-0646">Protease inhibitor</keyword>
<dbReference type="InterPro" id="IPR023795">
    <property type="entry name" value="Serpin_CS"/>
</dbReference>
<dbReference type="InterPro" id="IPR023796">
    <property type="entry name" value="Serpin_dom"/>
</dbReference>
<name>A0A8I6RMD8_CIMLE</name>